<dbReference type="AlphaFoldDB" id="A0A9P8XVN9"/>
<name>A0A9P8XVN9_9PEZI</name>
<proteinExistence type="inferred from homology"/>
<comment type="subcellular location">
    <subcellularLocation>
        <location evidence="1">Membrane</location>
        <topology evidence="1">Multi-pass membrane protein</topology>
    </subcellularLocation>
</comment>
<evidence type="ECO:0000256" key="6">
    <source>
        <dbReference type="PIRSR" id="PIRSR604254-1"/>
    </source>
</evidence>
<feature type="binding site" evidence="6">
    <location>
        <position position="256"/>
    </location>
    <ligand>
        <name>Zn(2+)</name>
        <dbReference type="ChEBI" id="CHEBI:29105"/>
    </ligand>
</feature>
<dbReference type="Proteomes" id="UP000756346">
    <property type="component" value="Unassembled WGS sequence"/>
</dbReference>
<keyword evidence="6" id="KW-0479">Metal-binding</keyword>
<feature type="binding site" evidence="6">
    <location>
        <position position="252"/>
    </location>
    <ligand>
        <name>Zn(2+)</name>
        <dbReference type="ChEBI" id="CHEBI:29105"/>
    </ligand>
</feature>
<keyword evidence="6" id="KW-0862">Zinc</keyword>
<evidence type="ECO:0000313" key="9">
    <source>
        <dbReference type="Proteomes" id="UP000756346"/>
    </source>
</evidence>
<evidence type="ECO:0000313" key="8">
    <source>
        <dbReference type="EMBL" id="KAH7021004.1"/>
    </source>
</evidence>
<comment type="caution">
    <text evidence="8">The sequence shown here is derived from an EMBL/GenBank/DDBJ whole genome shotgun (WGS) entry which is preliminary data.</text>
</comment>
<evidence type="ECO:0000256" key="4">
    <source>
        <dbReference type="ARBA" id="ARBA00022989"/>
    </source>
</evidence>
<dbReference type="RefSeq" id="XP_046007205.1">
    <property type="nucleotide sequence ID" value="XM_046160524.1"/>
</dbReference>
<dbReference type="PANTHER" id="PTHR20855">
    <property type="entry name" value="ADIPOR/PROGESTIN RECEPTOR-RELATED"/>
    <property type="match status" value="1"/>
</dbReference>
<dbReference type="GO" id="GO:0038023">
    <property type="term" value="F:signaling receptor activity"/>
    <property type="evidence" value="ECO:0007669"/>
    <property type="project" value="TreeGrafter"/>
</dbReference>
<accession>A0A9P8XVN9</accession>
<dbReference type="GO" id="GO:0016020">
    <property type="term" value="C:membrane"/>
    <property type="evidence" value="ECO:0007669"/>
    <property type="project" value="UniProtKB-SubCell"/>
</dbReference>
<keyword evidence="3 7" id="KW-0812">Transmembrane</keyword>
<dbReference type="GO" id="GO:0046872">
    <property type="term" value="F:metal ion binding"/>
    <property type="evidence" value="ECO:0007669"/>
    <property type="project" value="UniProtKB-KW"/>
</dbReference>
<dbReference type="PANTHER" id="PTHR20855:SF52">
    <property type="entry name" value="ADIPONECTIN RECEPTOR PROTEIN"/>
    <property type="match status" value="1"/>
</dbReference>
<feature type="transmembrane region" description="Helical" evidence="7">
    <location>
        <begin position="214"/>
        <end position="233"/>
    </location>
</feature>
<keyword evidence="9" id="KW-1185">Reference proteome</keyword>
<feature type="transmembrane region" description="Helical" evidence="7">
    <location>
        <begin position="183"/>
        <end position="202"/>
    </location>
</feature>
<dbReference type="GO" id="GO:0006882">
    <property type="term" value="P:intracellular zinc ion homeostasis"/>
    <property type="evidence" value="ECO:0007669"/>
    <property type="project" value="TreeGrafter"/>
</dbReference>
<sequence length="285" mass="32204">MASGEQQKGLRTLTWDELEPWQQDNHFIIRGYRAATNSYGRSLQSLAHIHNQTVNIWSHLLGAVAFVAAAFLLHQQLRQALQFDLVLFGVFFAGLLACLTLSSAFHTFGNHSEVIRQCFLLGDLAGIILLTMTSFYPGVYYGFYCEPAIARFYWAMITIFGIGALIVCLLPQCQRKPWRHVRTAILISMGLSGVVPMTHAAQRFGVHQAGLQMGWDWYVGEGIFYVLGAIIYVNKVPEKWKPGYFDIWGSSHQIFHACVLIGAWCHLNGVVKAFKYNHDPQTMRC</sequence>
<feature type="transmembrane region" description="Helical" evidence="7">
    <location>
        <begin position="118"/>
        <end position="140"/>
    </location>
</feature>
<keyword evidence="4 7" id="KW-1133">Transmembrane helix</keyword>
<evidence type="ECO:0000256" key="1">
    <source>
        <dbReference type="ARBA" id="ARBA00004141"/>
    </source>
</evidence>
<evidence type="ECO:0000256" key="2">
    <source>
        <dbReference type="ARBA" id="ARBA00007018"/>
    </source>
</evidence>
<dbReference type="EMBL" id="JAGTJQ010000010">
    <property type="protein sequence ID" value="KAH7021004.1"/>
    <property type="molecule type" value="Genomic_DNA"/>
</dbReference>
<dbReference type="GeneID" id="70190070"/>
<reference evidence="8" key="1">
    <citation type="journal article" date="2021" name="Nat. Commun.">
        <title>Genetic determinants of endophytism in the Arabidopsis root mycobiome.</title>
        <authorList>
            <person name="Mesny F."/>
            <person name="Miyauchi S."/>
            <person name="Thiergart T."/>
            <person name="Pickel B."/>
            <person name="Atanasova L."/>
            <person name="Karlsson M."/>
            <person name="Huettel B."/>
            <person name="Barry K.W."/>
            <person name="Haridas S."/>
            <person name="Chen C."/>
            <person name="Bauer D."/>
            <person name="Andreopoulos W."/>
            <person name="Pangilinan J."/>
            <person name="LaButti K."/>
            <person name="Riley R."/>
            <person name="Lipzen A."/>
            <person name="Clum A."/>
            <person name="Drula E."/>
            <person name="Henrissat B."/>
            <person name="Kohler A."/>
            <person name="Grigoriev I.V."/>
            <person name="Martin F.M."/>
            <person name="Hacquard S."/>
        </authorList>
    </citation>
    <scope>NUCLEOTIDE SEQUENCE</scope>
    <source>
        <strain evidence="8">MPI-CAGE-CH-0230</strain>
    </source>
</reference>
<gene>
    <name evidence="8" type="ORF">B0I36DRAFT_377068</name>
</gene>
<comment type="similarity">
    <text evidence="2">Belongs to the ADIPOR family.</text>
</comment>
<feature type="binding site" evidence="6">
    <location>
        <position position="106"/>
    </location>
    <ligand>
        <name>Zn(2+)</name>
        <dbReference type="ChEBI" id="CHEBI:29105"/>
    </ligand>
</feature>
<feature type="transmembrane region" description="Helical" evidence="7">
    <location>
        <begin position="152"/>
        <end position="171"/>
    </location>
</feature>
<dbReference type="Pfam" id="PF03006">
    <property type="entry name" value="HlyIII"/>
    <property type="match status" value="1"/>
</dbReference>
<evidence type="ECO:0000256" key="5">
    <source>
        <dbReference type="ARBA" id="ARBA00023136"/>
    </source>
</evidence>
<feature type="transmembrane region" description="Helical" evidence="7">
    <location>
        <begin position="85"/>
        <end position="106"/>
    </location>
</feature>
<protein>
    <submittedName>
        <fullName evidence="8">Hemolysin-III related-domain-containing protein</fullName>
    </submittedName>
</protein>
<dbReference type="OrthoDB" id="529367at2759"/>
<feature type="transmembrane region" description="Helical" evidence="7">
    <location>
        <begin position="54"/>
        <end position="73"/>
    </location>
</feature>
<organism evidence="8 9">
    <name type="scientific">Microdochium trichocladiopsis</name>
    <dbReference type="NCBI Taxonomy" id="1682393"/>
    <lineage>
        <taxon>Eukaryota</taxon>
        <taxon>Fungi</taxon>
        <taxon>Dikarya</taxon>
        <taxon>Ascomycota</taxon>
        <taxon>Pezizomycotina</taxon>
        <taxon>Sordariomycetes</taxon>
        <taxon>Xylariomycetidae</taxon>
        <taxon>Xylariales</taxon>
        <taxon>Microdochiaceae</taxon>
        <taxon>Microdochium</taxon>
    </lineage>
</organism>
<keyword evidence="5 7" id="KW-0472">Membrane</keyword>
<dbReference type="InterPro" id="IPR004254">
    <property type="entry name" value="AdipoR/HlyIII-related"/>
</dbReference>
<evidence type="ECO:0000256" key="3">
    <source>
        <dbReference type="ARBA" id="ARBA00022692"/>
    </source>
</evidence>
<evidence type="ECO:0000256" key="7">
    <source>
        <dbReference type="SAM" id="Phobius"/>
    </source>
</evidence>